<evidence type="ECO:0000256" key="1">
    <source>
        <dbReference type="SAM" id="MobiDB-lite"/>
    </source>
</evidence>
<feature type="region of interest" description="Disordered" evidence="1">
    <location>
        <begin position="43"/>
        <end position="118"/>
    </location>
</feature>
<proteinExistence type="predicted"/>
<accession>L7VZ10</accession>
<reference evidence="2" key="1">
    <citation type="submission" date="2012-09" db="EMBL/GenBank/DDBJ databases">
        <title>Metagenomic Characterization of a Microbial Community in Wastewater Detects High Levels of Antibiotic Resistance.</title>
        <authorList>
            <person name="Abrams M."/>
            <person name="Caldwell A."/>
            <person name="Vandaei E."/>
            <person name="Lee W."/>
            <person name="Perrott J."/>
            <person name="Khan S.Y."/>
            <person name="Ta J."/>
            <person name="Romero D."/>
            <person name="Nguyen V."/>
            <person name="Pourmand N."/>
            <person name="Ouverney C.C."/>
        </authorList>
    </citation>
    <scope>NUCLEOTIDE SEQUENCE</scope>
</reference>
<dbReference type="AlphaFoldDB" id="L7VZ10"/>
<protein>
    <submittedName>
        <fullName evidence="2">Uncharacterized protein</fullName>
    </submittedName>
</protein>
<evidence type="ECO:0000313" key="2">
    <source>
        <dbReference type="EMBL" id="AGC72736.1"/>
    </source>
</evidence>
<name>L7VZ10_9BACT</name>
<organism evidence="2">
    <name type="scientific">uncultured bacterium A1Q1_fos_2101</name>
    <dbReference type="NCBI Taxonomy" id="1256561"/>
    <lineage>
        <taxon>Bacteria</taxon>
        <taxon>environmental samples</taxon>
    </lineage>
</organism>
<sequence length="118" mass="12597">MSDATQTQRPRVTVQQFNALVTEVREIHRKLDLVLDKLNIPLTPVAPGKGTDGVRHLPGSQPFGTTTPEDPESDPIPGAGPSTARQALNGGLDGSAAAVIPIDHNSRNNHPTHRKDQS</sequence>
<dbReference type="EMBL" id="JX649911">
    <property type="protein sequence ID" value="AGC72736.1"/>
    <property type="molecule type" value="Genomic_DNA"/>
</dbReference>